<keyword evidence="3" id="KW-0560">Oxidoreductase</keyword>
<dbReference type="PANTHER" id="PTHR42720:SF1">
    <property type="entry name" value="GLYCEROL 3-PHOSPHATE OXIDASE"/>
    <property type="match status" value="1"/>
</dbReference>
<dbReference type="InterPro" id="IPR041854">
    <property type="entry name" value="BFD-like_2Fe2S-bd_dom_sf"/>
</dbReference>
<dbReference type="Pfam" id="PF01266">
    <property type="entry name" value="DAO"/>
    <property type="match status" value="1"/>
</dbReference>
<dbReference type="EMBL" id="JACHGJ010000002">
    <property type="protein sequence ID" value="MBB6479354.1"/>
    <property type="molecule type" value="Genomic_DNA"/>
</dbReference>
<dbReference type="Gene3D" id="1.10.10.1100">
    <property type="entry name" value="BFD-like [2Fe-2S]-binding domain"/>
    <property type="match status" value="1"/>
</dbReference>
<dbReference type="CDD" id="cd19946">
    <property type="entry name" value="GlpA-like_Fer2_BFD-like"/>
    <property type="match status" value="1"/>
</dbReference>
<dbReference type="InterPro" id="IPR007419">
    <property type="entry name" value="BFD-like_2Fe2S-bd_dom"/>
</dbReference>
<dbReference type="InterPro" id="IPR036188">
    <property type="entry name" value="FAD/NAD-bd_sf"/>
</dbReference>
<dbReference type="SUPFAM" id="SSF51905">
    <property type="entry name" value="FAD/NAD(P)-binding domain"/>
    <property type="match status" value="1"/>
</dbReference>
<dbReference type="InterPro" id="IPR006076">
    <property type="entry name" value="FAD-dep_OxRdtase"/>
</dbReference>
<dbReference type="InterPro" id="IPR052745">
    <property type="entry name" value="G3P_Oxidase/Oxidoreductase"/>
</dbReference>
<keyword evidence="4" id="KW-1185">Reference proteome</keyword>
<organism evidence="3 4">
    <name type="scientific">Spirochaeta isovalerica</name>
    <dbReference type="NCBI Taxonomy" id="150"/>
    <lineage>
        <taxon>Bacteria</taxon>
        <taxon>Pseudomonadati</taxon>
        <taxon>Spirochaetota</taxon>
        <taxon>Spirochaetia</taxon>
        <taxon>Spirochaetales</taxon>
        <taxon>Spirochaetaceae</taxon>
        <taxon>Spirochaeta</taxon>
    </lineage>
</organism>
<comment type="caution">
    <text evidence="3">The sequence shown here is derived from an EMBL/GenBank/DDBJ whole genome shotgun (WGS) entry which is preliminary data.</text>
</comment>
<dbReference type="Gene3D" id="3.30.9.10">
    <property type="entry name" value="D-Amino Acid Oxidase, subunit A, domain 2"/>
    <property type="match status" value="1"/>
</dbReference>
<dbReference type="Proteomes" id="UP000587760">
    <property type="component" value="Unassembled WGS sequence"/>
</dbReference>
<evidence type="ECO:0000313" key="4">
    <source>
        <dbReference type="Proteomes" id="UP000587760"/>
    </source>
</evidence>
<protein>
    <submittedName>
        <fullName evidence="3">Glycerol-3-phosphate dehydrogenase</fullName>
        <ecNumber evidence="3">1.1.5.3</ecNumber>
    </submittedName>
</protein>
<evidence type="ECO:0000313" key="3">
    <source>
        <dbReference type="EMBL" id="MBB6479354.1"/>
    </source>
</evidence>
<name>A0A841R2U3_9SPIO</name>
<dbReference type="EC" id="1.1.5.3" evidence="3"/>
<dbReference type="AlphaFoldDB" id="A0A841R2U3"/>
<gene>
    <name evidence="3" type="ORF">HNR50_001012</name>
</gene>
<dbReference type="Pfam" id="PF04324">
    <property type="entry name" value="Fer2_BFD"/>
    <property type="match status" value="1"/>
</dbReference>
<dbReference type="RefSeq" id="WP_184744524.1">
    <property type="nucleotide sequence ID" value="NZ_JACHGJ010000002.1"/>
</dbReference>
<dbReference type="GO" id="GO:0004368">
    <property type="term" value="F:glycerol-3-phosphate dehydrogenase (quinone) activity"/>
    <property type="evidence" value="ECO:0007669"/>
    <property type="project" value="UniProtKB-EC"/>
</dbReference>
<dbReference type="PANTHER" id="PTHR42720">
    <property type="entry name" value="GLYCEROL-3-PHOSPHATE DEHYDROGENASE"/>
    <property type="match status" value="1"/>
</dbReference>
<dbReference type="Gene3D" id="3.50.50.60">
    <property type="entry name" value="FAD/NAD(P)-binding domain"/>
    <property type="match status" value="1"/>
</dbReference>
<proteinExistence type="predicted"/>
<feature type="domain" description="BFD-like [2Fe-2S]-binding" evidence="2">
    <location>
        <begin position="411"/>
        <end position="464"/>
    </location>
</feature>
<accession>A0A841R2U3</accession>
<reference evidence="3 4" key="1">
    <citation type="submission" date="2020-08" db="EMBL/GenBank/DDBJ databases">
        <title>Genomic Encyclopedia of Type Strains, Phase IV (KMG-IV): sequencing the most valuable type-strain genomes for metagenomic binning, comparative biology and taxonomic classification.</title>
        <authorList>
            <person name="Goeker M."/>
        </authorList>
    </citation>
    <scope>NUCLEOTIDE SEQUENCE [LARGE SCALE GENOMIC DNA]</scope>
    <source>
        <strain evidence="3 4">DSM 2461</strain>
    </source>
</reference>
<feature type="domain" description="FAD dependent oxidoreductase" evidence="1">
    <location>
        <begin position="4"/>
        <end position="361"/>
    </location>
</feature>
<evidence type="ECO:0000259" key="2">
    <source>
        <dbReference type="Pfam" id="PF04324"/>
    </source>
</evidence>
<evidence type="ECO:0000259" key="1">
    <source>
        <dbReference type="Pfam" id="PF01266"/>
    </source>
</evidence>
<sequence>MIYDVIIIGAGVVGGAVARELSRSKVSVLALEMESDVCCGISKSNTGIIHTPCLVKGPSLKAEFNLKGNLMMDQLCSELGVTLQRPGALILAYSDEDREILQAYREQGEKTRKAFDAPGQIYKIIEKVELQTIEPNLNKEVVCALFAPDAGRIIPYELGTALWENAVSNGVALRLKHKVDSVIKPENDDSPWTVKSGKQTFQSRYVINAAGHGSEEIGQKAGFSHSVIEKVKGQYMIYKRKRDFDVNHILFQVPPKGKGKAGKGILVCKTVYGNLMIGPDARWVGDGNDTGTDRESLEEVLEGARKSIPELSPKGIIKTFAGIRPKPAAGDFIIESDQRFIHLCGIESPGLTSSPALAREVIGLLNHLGLEFEPDENFKSRRDPIVKEILNLDKDELKRRIDLPEDDKDRIVCRCEQVPRSRIIDAMNRGIRVDSLDAVKRRTRAGQGQCQGNFCGKRVRKLLSRELDIPEEEITQRGGQPLGDRINKL</sequence>
<dbReference type="SUPFAM" id="SSF54373">
    <property type="entry name" value="FAD-linked reductases, C-terminal domain"/>
    <property type="match status" value="1"/>
</dbReference>